<comment type="caution">
    <text evidence="2">The sequence shown here is derived from an EMBL/GenBank/DDBJ whole genome shotgun (WGS) entry which is preliminary data.</text>
</comment>
<keyword evidence="3" id="KW-1185">Reference proteome</keyword>
<feature type="coiled-coil region" evidence="1">
    <location>
        <begin position="370"/>
        <end position="425"/>
    </location>
</feature>
<evidence type="ECO:0000313" key="2">
    <source>
        <dbReference type="EMBL" id="GMI21252.1"/>
    </source>
</evidence>
<reference evidence="2 3" key="1">
    <citation type="journal article" date="2023" name="Commun. Biol.">
        <title>Genome analysis of Parmales, the sister group of diatoms, reveals the evolutionary specialization of diatoms from phago-mixotrophs to photoautotrophs.</title>
        <authorList>
            <person name="Ban H."/>
            <person name="Sato S."/>
            <person name="Yoshikawa S."/>
            <person name="Yamada K."/>
            <person name="Nakamura Y."/>
            <person name="Ichinomiya M."/>
            <person name="Sato N."/>
            <person name="Blanc-Mathieu R."/>
            <person name="Endo H."/>
            <person name="Kuwata A."/>
            <person name="Ogata H."/>
        </authorList>
    </citation>
    <scope>NUCLEOTIDE SEQUENCE [LARGE SCALE GENOMIC DNA]</scope>
</reference>
<dbReference type="EMBL" id="BRYB01002532">
    <property type="protein sequence ID" value="GMI21252.1"/>
    <property type="molecule type" value="Genomic_DNA"/>
</dbReference>
<evidence type="ECO:0008006" key="4">
    <source>
        <dbReference type="Google" id="ProtNLM"/>
    </source>
</evidence>
<organism evidence="2 3">
    <name type="scientific">Tetraparma gracilis</name>
    <dbReference type="NCBI Taxonomy" id="2962635"/>
    <lineage>
        <taxon>Eukaryota</taxon>
        <taxon>Sar</taxon>
        <taxon>Stramenopiles</taxon>
        <taxon>Ochrophyta</taxon>
        <taxon>Bolidophyceae</taxon>
        <taxon>Parmales</taxon>
        <taxon>Triparmaceae</taxon>
        <taxon>Tetraparma</taxon>
    </lineage>
</organism>
<accession>A0ABQ6M7T7</accession>
<feature type="coiled-coil region" evidence="1">
    <location>
        <begin position="276"/>
        <end position="330"/>
    </location>
</feature>
<proteinExistence type="predicted"/>
<feature type="coiled-coil region" evidence="1">
    <location>
        <begin position="458"/>
        <end position="495"/>
    </location>
</feature>
<evidence type="ECO:0000313" key="3">
    <source>
        <dbReference type="Proteomes" id="UP001165060"/>
    </source>
</evidence>
<dbReference type="Proteomes" id="UP001165060">
    <property type="component" value="Unassembled WGS sequence"/>
</dbReference>
<name>A0ABQ6M7T7_9STRA</name>
<keyword evidence="1" id="KW-0175">Coiled coil</keyword>
<sequence length="596" mass="68742">QGSSKSEAEVAAEMDEALLHQKISTSAAVASRLSIWKDDVHRLLEIVATHITRCGRLRDHEVRASHQSVDTPVDTRRKRLNEFVLGLKADLRALLFFLTANASVEEHEVPESERPRALDAGDRPHPIGTKYYFRDRMQELETTLGQVRPAEGPAKGESTISDATEIKSKQVLQLWDLRQQLMSQTVAYFLKVQFDAEADFDAGEDNAIENIRRLDTDKRNMSLYTKSFLKVSENIEHIVEEAGALSLSRDTFRDGVDEAKRTESYRKQVSKIQYQIGQLETKFAQLKSNRNDYKALETRRGLLQRWRQKLDEYEMSLKIASSREATLEDEQRMLETEEAKLHAQIAIVKDTAHEAAEAHEAKLEAMHPKIEEFENEAVKHKSALEALLLDVNLTTGLFKKREFEVSAVEKRLEKTRSARAQIEMERRMNENEYASLNMDSKRNSKILDVVMKANDEVAREYRENKKRLLLRRSEIEEMEEKLQQATKEREHYEESVKQKAGLLDDNDHRLKFLLGDAKRFDGVLANIKEQVADTMAKFNDDRMNKLKQIINTLKDQDIRNSNLRSSIQRSDAKLEKMLAEQGREGKLQNLLVEFDT</sequence>
<protein>
    <recommendedName>
        <fullName evidence="4">RING-type E3 ubiquitin transferase</fullName>
    </recommendedName>
</protein>
<evidence type="ECO:0000256" key="1">
    <source>
        <dbReference type="SAM" id="Coils"/>
    </source>
</evidence>
<gene>
    <name evidence="2" type="ORF">TeGR_g309</name>
</gene>
<feature type="non-terminal residue" evidence="2">
    <location>
        <position position="1"/>
    </location>
</feature>